<keyword evidence="4" id="KW-0963">Cytoplasm</keyword>
<accession>A0AAV8Y906</accession>
<dbReference type="Gene3D" id="2.60.40.630">
    <property type="entry name" value="STAT transcription factor, DNA-binding domain"/>
    <property type="match status" value="1"/>
</dbReference>
<comment type="similarity">
    <text evidence="3">Belongs to the transcription factor STAT family.</text>
</comment>
<evidence type="ECO:0000256" key="12">
    <source>
        <dbReference type="ARBA" id="ARBA00064301"/>
    </source>
</evidence>
<comment type="subunit">
    <text evidence="12">Forms a homodimer or a heterodimer with a related family member.</text>
</comment>
<dbReference type="InterPro" id="IPR046994">
    <property type="entry name" value="STAT5_CC"/>
</dbReference>
<keyword evidence="11" id="KW-0539">Nucleus</keyword>
<gene>
    <name evidence="17" type="ORF">NQ318_009759</name>
</gene>
<dbReference type="Pfam" id="PF02864">
    <property type="entry name" value="STAT_bind"/>
    <property type="match status" value="1"/>
</dbReference>
<dbReference type="InterPro" id="IPR001217">
    <property type="entry name" value="STAT"/>
</dbReference>
<dbReference type="GO" id="GO:0007166">
    <property type="term" value="P:cell surface receptor signaling pathway"/>
    <property type="evidence" value="ECO:0007669"/>
    <property type="project" value="UniProtKB-ARBA"/>
</dbReference>
<protein>
    <recommendedName>
        <fullName evidence="13">Signal transducer and transcription activator</fullName>
    </recommendedName>
</protein>
<reference evidence="17" key="1">
    <citation type="journal article" date="2023" name="Insect Mol. Biol.">
        <title>Genome sequencing provides insights into the evolution of gene families encoding plant cell wall-degrading enzymes in longhorned beetles.</title>
        <authorList>
            <person name="Shin N.R."/>
            <person name="Okamura Y."/>
            <person name="Kirsch R."/>
            <person name="Pauchet Y."/>
        </authorList>
    </citation>
    <scope>NUCLEOTIDE SEQUENCE</scope>
    <source>
        <strain evidence="17">AMC_N1</strain>
    </source>
</reference>
<dbReference type="GO" id="GO:0005737">
    <property type="term" value="C:cytoplasm"/>
    <property type="evidence" value="ECO:0007669"/>
    <property type="project" value="UniProtKB-SubCell"/>
</dbReference>
<dbReference type="GO" id="GO:0000977">
    <property type="term" value="F:RNA polymerase II transcription regulatory region sequence-specific DNA binding"/>
    <property type="evidence" value="ECO:0007669"/>
    <property type="project" value="UniProtKB-ARBA"/>
</dbReference>
<evidence type="ECO:0000313" key="17">
    <source>
        <dbReference type="EMBL" id="KAJ8947458.1"/>
    </source>
</evidence>
<feature type="domain" description="STAT transcription factor DNA-binding" evidence="15">
    <location>
        <begin position="184"/>
        <end position="308"/>
    </location>
</feature>
<evidence type="ECO:0000256" key="8">
    <source>
        <dbReference type="ARBA" id="ARBA00023125"/>
    </source>
</evidence>
<keyword evidence="6" id="KW-0727">SH2 domain</keyword>
<organism evidence="17 18">
    <name type="scientific">Aromia moschata</name>
    <dbReference type="NCBI Taxonomy" id="1265417"/>
    <lineage>
        <taxon>Eukaryota</taxon>
        <taxon>Metazoa</taxon>
        <taxon>Ecdysozoa</taxon>
        <taxon>Arthropoda</taxon>
        <taxon>Hexapoda</taxon>
        <taxon>Insecta</taxon>
        <taxon>Pterygota</taxon>
        <taxon>Neoptera</taxon>
        <taxon>Endopterygota</taxon>
        <taxon>Coleoptera</taxon>
        <taxon>Polyphaga</taxon>
        <taxon>Cucujiformia</taxon>
        <taxon>Chrysomeloidea</taxon>
        <taxon>Cerambycidae</taxon>
        <taxon>Cerambycinae</taxon>
        <taxon>Callichromatini</taxon>
        <taxon>Aromia</taxon>
    </lineage>
</organism>
<dbReference type="Proteomes" id="UP001162162">
    <property type="component" value="Unassembled WGS sequence"/>
</dbReference>
<evidence type="ECO:0000256" key="4">
    <source>
        <dbReference type="ARBA" id="ARBA00022490"/>
    </source>
</evidence>
<dbReference type="CDD" id="cd16855">
    <property type="entry name" value="STAT5_CCD"/>
    <property type="match status" value="1"/>
</dbReference>
<evidence type="ECO:0000256" key="1">
    <source>
        <dbReference type="ARBA" id="ARBA00004123"/>
    </source>
</evidence>
<dbReference type="InterPro" id="IPR012345">
    <property type="entry name" value="STAT_TF_DNA-bd_N"/>
</dbReference>
<dbReference type="Pfam" id="PF21354">
    <property type="entry name" value="STAT_linker"/>
    <property type="match status" value="1"/>
</dbReference>
<dbReference type="InterPro" id="IPR015988">
    <property type="entry name" value="STAT_TF_CC"/>
</dbReference>
<keyword evidence="18" id="KW-1185">Reference proteome</keyword>
<dbReference type="PANTHER" id="PTHR11801">
    <property type="entry name" value="SIGNAL TRANSDUCER AND ACTIVATOR OF TRANSCRIPTION"/>
    <property type="match status" value="1"/>
</dbReference>
<evidence type="ECO:0000259" key="16">
    <source>
        <dbReference type="Pfam" id="PF21354"/>
    </source>
</evidence>
<dbReference type="InterPro" id="IPR048988">
    <property type="entry name" value="STAT_linker"/>
</dbReference>
<evidence type="ECO:0000256" key="10">
    <source>
        <dbReference type="ARBA" id="ARBA00023163"/>
    </source>
</evidence>
<evidence type="ECO:0000256" key="5">
    <source>
        <dbReference type="ARBA" id="ARBA00022553"/>
    </source>
</evidence>
<evidence type="ECO:0000256" key="13">
    <source>
        <dbReference type="ARBA" id="ARBA00067653"/>
    </source>
</evidence>
<evidence type="ECO:0000256" key="2">
    <source>
        <dbReference type="ARBA" id="ARBA00004496"/>
    </source>
</evidence>
<keyword evidence="10" id="KW-0804">Transcription</keyword>
<feature type="domain" description="STAT transcription factor all-alpha" evidence="14">
    <location>
        <begin position="1"/>
        <end position="172"/>
    </location>
</feature>
<proteinExistence type="inferred from homology"/>
<evidence type="ECO:0000313" key="18">
    <source>
        <dbReference type="Proteomes" id="UP001162162"/>
    </source>
</evidence>
<dbReference type="GO" id="GO:0001228">
    <property type="term" value="F:DNA-binding transcription activator activity, RNA polymerase II-specific"/>
    <property type="evidence" value="ECO:0007669"/>
    <property type="project" value="UniProtKB-ARBA"/>
</dbReference>
<keyword evidence="7" id="KW-0805">Transcription regulation</keyword>
<dbReference type="SUPFAM" id="SSF47655">
    <property type="entry name" value="STAT"/>
    <property type="match status" value="1"/>
</dbReference>
<evidence type="ECO:0000256" key="6">
    <source>
        <dbReference type="ARBA" id="ARBA00022999"/>
    </source>
</evidence>
<dbReference type="FunFam" id="1.10.238.10:FF:000029">
    <property type="entry name" value="Signal transducer and transcription activator 6"/>
    <property type="match status" value="1"/>
</dbReference>
<name>A0AAV8Y906_9CUCU</name>
<evidence type="ECO:0000256" key="11">
    <source>
        <dbReference type="ARBA" id="ARBA00023242"/>
    </source>
</evidence>
<evidence type="ECO:0000256" key="7">
    <source>
        <dbReference type="ARBA" id="ARBA00023015"/>
    </source>
</evidence>
<dbReference type="FunFam" id="2.60.40.630:FF:000003">
    <property type="entry name" value="Signal transducer and transcription activator 6"/>
    <property type="match status" value="1"/>
</dbReference>
<keyword evidence="5" id="KW-0597">Phosphoprotein</keyword>
<keyword evidence="9" id="KW-0010">Activator</keyword>
<comment type="caution">
    <text evidence="17">The sequence shown here is derived from an EMBL/GenBank/DDBJ whole genome shotgun (WGS) entry which is preliminary data.</text>
</comment>
<dbReference type="InterPro" id="IPR013801">
    <property type="entry name" value="STAT_TF_DNA-bd"/>
</dbReference>
<evidence type="ECO:0000259" key="15">
    <source>
        <dbReference type="Pfam" id="PF02864"/>
    </source>
</evidence>
<comment type="subcellular location">
    <subcellularLocation>
        <location evidence="2">Cytoplasm</location>
    </subcellularLocation>
    <subcellularLocation>
        <location evidence="1">Nucleus</location>
    </subcellularLocation>
</comment>
<dbReference type="AlphaFoldDB" id="A0AAV8Y906"/>
<feature type="domain" description="Signal transducer and activator of transcription linker" evidence="16">
    <location>
        <begin position="331"/>
        <end position="408"/>
    </location>
</feature>
<dbReference type="EMBL" id="JAPWTK010000160">
    <property type="protein sequence ID" value="KAJ8947458.1"/>
    <property type="molecule type" value="Genomic_DNA"/>
</dbReference>
<sequence>MEQEQEAFALQYHECTKINAHLQQLTTQPNAQSAANIQKFQRQKELLEQVLNQKVAGLMQLRLALGEKLKETYQLLTQLQTHVLDEELIRWKREQQLAGNGANFNPNLLDTIQEWYTNLALGISKCESLAELIWLNRQQIKEVERLKQKLALDPPGVADVLPQLLAEITQLLSTLVTSTFIIEKQPPQVMKTNTRFTATVRLLVGGKLNVHMTPPQVKVTIISESQANMLLKNDKLGKSGESSGEILNNTGTMEYQQATRQLSVSFRNMQLKKIKRAEKKGTESSQFSVGGGELMFQVWTLSLPVVVIVHGNQEPHAWATVTWDNAFSEPGRVPFAVPDKVSWAKVAETLSLKFKAATGRPLTEDNMRFLAEKAFRGNYNETNNSMLSWAQFCKEPLTERNFTFWEWFYAIMKLTREHLRGPWVDG</sequence>
<evidence type="ECO:0000256" key="9">
    <source>
        <dbReference type="ARBA" id="ARBA00023159"/>
    </source>
</evidence>
<dbReference type="Gene3D" id="1.20.1050.20">
    <property type="entry name" value="STAT transcription factor, all-alpha domain"/>
    <property type="match status" value="1"/>
</dbReference>
<dbReference type="GO" id="GO:0005634">
    <property type="term" value="C:nucleus"/>
    <property type="evidence" value="ECO:0007669"/>
    <property type="project" value="UniProtKB-SubCell"/>
</dbReference>
<dbReference type="Gene3D" id="1.10.238.10">
    <property type="entry name" value="EF-hand"/>
    <property type="match status" value="1"/>
</dbReference>
<dbReference type="InterPro" id="IPR008967">
    <property type="entry name" value="p53-like_TF_DNA-bd_sf"/>
</dbReference>
<evidence type="ECO:0000259" key="14">
    <source>
        <dbReference type="Pfam" id="PF01017"/>
    </source>
</evidence>
<dbReference type="SUPFAM" id="SSF49417">
    <property type="entry name" value="p53-like transcription factors"/>
    <property type="match status" value="1"/>
</dbReference>
<dbReference type="InterPro" id="IPR013800">
    <property type="entry name" value="STAT_TF_alpha"/>
</dbReference>
<dbReference type="Pfam" id="PF01017">
    <property type="entry name" value="STAT_alpha"/>
    <property type="match status" value="1"/>
</dbReference>
<evidence type="ECO:0000256" key="3">
    <source>
        <dbReference type="ARBA" id="ARBA00005586"/>
    </source>
</evidence>
<keyword evidence="8" id="KW-0238">DNA-binding</keyword>